<dbReference type="EMBL" id="CAXHTA020000009">
    <property type="protein sequence ID" value="CAL5223711.1"/>
    <property type="molecule type" value="Genomic_DNA"/>
</dbReference>
<sequence length="199" mass="22259">MVKAKAGVAKLRQKAERRAKDVAAKQRESEGRDPHIAQRLQKKVTKRVQFLENVASSKRQASLAVQGGLKKKRKKDRVGKRLGDLSQLADSLREAAQLDEGKAALKSPKRLKGLGVGGARKRSRIVEQESKRLQQVLSHPQFQEDPVAAIAHHLNATLPPAPEPPKPKADPQMRKQQKARRKFEKRLQKSSHGMDEDSE</sequence>
<evidence type="ECO:0000313" key="5">
    <source>
        <dbReference type="EMBL" id="CAL5223711.1"/>
    </source>
</evidence>
<feature type="region of interest" description="Disordered" evidence="4">
    <location>
        <begin position="155"/>
        <end position="199"/>
    </location>
</feature>
<gene>
    <name evidence="5" type="primary">g6265</name>
    <name evidence="5" type="ORF">VP750_LOCUS5370</name>
</gene>
<feature type="region of interest" description="Disordered" evidence="4">
    <location>
        <begin position="1"/>
        <end position="39"/>
    </location>
</feature>
<dbReference type="Proteomes" id="UP001497392">
    <property type="component" value="Unassembled WGS sequence"/>
</dbReference>
<evidence type="ECO:0000256" key="3">
    <source>
        <dbReference type="ARBA" id="ARBA00023242"/>
    </source>
</evidence>
<dbReference type="PANTHER" id="PTHR31109:SF2">
    <property type="entry name" value="RIBOSOME BIOGENESIS PROTEIN SLX9 HOMOLOG"/>
    <property type="match status" value="1"/>
</dbReference>
<feature type="compositionally biased region" description="Basic residues" evidence="4">
    <location>
        <begin position="175"/>
        <end position="184"/>
    </location>
</feature>
<comment type="subcellular location">
    <subcellularLocation>
        <location evidence="1">Nucleus</location>
        <location evidence="1">Nucleolus</location>
    </subcellularLocation>
</comment>
<feature type="compositionally biased region" description="Basic and acidic residues" evidence="4">
    <location>
        <begin position="13"/>
        <end position="36"/>
    </location>
</feature>
<dbReference type="Pfam" id="PF15341">
    <property type="entry name" value="SLX9"/>
    <property type="match status" value="1"/>
</dbReference>
<reference evidence="5 6" key="1">
    <citation type="submission" date="2024-06" db="EMBL/GenBank/DDBJ databases">
        <authorList>
            <person name="Kraege A."/>
            <person name="Thomma B."/>
        </authorList>
    </citation>
    <scope>NUCLEOTIDE SEQUENCE [LARGE SCALE GENOMIC DNA]</scope>
</reference>
<proteinExistence type="inferred from homology"/>
<dbReference type="InterPro" id="IPR028160">
    <property type="entry name" value="Slx9-like"/>
</dbReference>
<evidence type="ECO:0000256" key="4">
    <source>
        <dbReference type="SAM" id="MobiDB-lite"/>
    </source>
</evidence>
<keyword evidence="3" id="KW-0539">Nucleus</keyword>
<evidence type="ECO:0000256" key="1">
    <source>
        <dbReference type="ARBA" id="ARBA00004604"/>
    </source>
</evidence>
<keyword evidence="6" id="KW-1185">Reference proteome</keyword>
<feature type="region of interest" description="Disordered" evidence="4">
    <location>
        <begin position="101"/>
        <end position="126"/>
    </location>
</feature>
<comment type="caution">
    <text evidence="5">The sequence shown here is derived from an EMBL/GenBank/DDBJ whole genome shotgun (WGS) entry which is preliminary data.</text>
</comment>
<name>A0ABP1FUY9_9CHLO</name>
<evidence type="ECO:0000313" key="6">
    <source>
        <dbReference type="Proteomes" id="UP001497392"/>
    </source>
</evidence>
<protein>
    <submittedName>
        <fullName evidence="5">G6265 protein</fullName>
    </submittedName>
</protein>
<evidence type="ECO:0000256" key="2">
    <source>
        <dbReference type="ARBA" id="ARBA00011022"/>
    </source>
</evidence>
<organism evidence="5 6">
    <name type="scientific">Coccomyxa viridis</name>
    <dbReference type="NCBI Taxonomy" id="1274662"/>
    <lineage>
        <taxon>Eukaryota</taxon>
        <taxon>Viridiplantae</taxon>
        <taxon>Chlorophyta</taxon>
        <taxon>core chlorophytes</taxon>
        <taxon>Trebouxiophyceae</taxon>
        <taxon>Trebouxiophyceae incertae sedis</taxon>
        <taxon>Coccomyxaceae</taxon>
        <taxon>Coccomyxa</taxon>
    </lineage>
</organism>
<dbReference type="PANTHER" id="PTHR31109">
    <property type="entry name" value="PROTEIN FAM207A"/>
    <property type="match status" value="1"/>
</dbReference>
<comment type="similarity">
    <text evidence="2">Belongs to the SLX9 family.</text>
</comment>
<accession>A0ABP1FUY9</accession>